<dbReference type="Proteomes" id="UP000030752">
    <property type="component" value="Unassembled WGS sequence"/>
</dbReference>
<dbReference type="AlphaFoldDB" id="W2RSS7"/>
<dbReference type="GeneID" id="19973062"/>
<comment type="domain">
    <text evidence="10">The DHHC domain is required for palmitoyltransferase activity.</text>
</comment>
<sequence>MGVLKTIIGAILTISLIVFVALFGRLPVFRRTPIAFLHKLLTKYIPSAFVWVDSYLTGRRLSRALFSTGHYLMYEKHPVVLIFFVVLQTLGEIAMVPRLWPTLTLFHKVLIPIMIALPHYYLYLTATTSSSIPLPSNLASPQPHPASPSPSTPPTTLDFGPAHAAAMRAYPYDYLLYHPGYFCSTCRAPKPPRSKHCSLCKACIQKQDHHCIWVNNCVGRANYAYFLLLLLAITALLVYGTLLGWSAMSLRLTSRFAPPELTRGSATTKTWASGTDWAKWFDRLAWALVVDVRVGATTLLCAMCTPLGAAFLAYHAYLLWAGMTTNEQGKWADWKEDVADQVVFRARIEELRRCVDGGFAVGKEAGAYPALPREVEVPSDEVDWPPSGVPAWVWRGRERGRGGVKWWYIRTRSGDQPTVKMSVEEAKARGLADGYPDGNGVKYGEVEVEDLRWHRVLSMRREMDNIYDLGFWGNLMEAIYHRGR</sequence>
<dbReference type="InterPro" id="IPR001594">
    <property type="entry name" value="Palmitoyltrfase_DHHC"/>
</dbReference>
<dbReference type="GO" id="GO:0006612">
    <property type="term" value="P:protein targeting to membrane"/>
    <property type="evidence" value="ECO:0007669"/>
    <property type="project" value="TreeGrafter"/>
</dbReference>
<evidence type="ECO:0000313" key="13">
    <source>
        <dbReference type="Proteomes" id="UP000030752"/>
    </source>
</evidence>
<organism evidence="12 13">
    <name type="scientific">Cyphellophora europaea (strain CBS 101466)</name>
    <name type="common">Phialophora europaea</name>
    <dbReference type="NCBI Taxonomy" id="1220924"/>
    <lineage>
        <taxon>Eukaryota</taxon>
        <taxon>Fungi</taxon>
        <taxon>Dikarya</taxon>
        <taxon>Ascomycota</taxon>
        <taxon>Pezizomycotina</taxon>
        <taxon>Eurotiomycetes</taxon>
        <taxon>Chaetothyriomycetidae</taxon>
        <taxon>Chaetothyriales</taxon>
        <taxon>Cyphellophoraceae</taxon>
        <taxon>Cyphellophora</taxon>
    </lineage>
</organism>
<keyword evidence="2 10" id="KW-0808">Transferase</keyword>
<dbReference type="InterPro" id="IPR039859">
    <property type="entry name" value="PFA4/ZDH16/20/ERF2-like"/>
</dbReference>
<dbReference type="STRING" id="1220924.W2RSS7"/>
<feature type="domain" description="Palmitoyltransferase DHHC" evidence="11">
    <location>
        <begin position="180"/>
        <end position="331"/>
    </location>
</feature>
<evidence type="ECO:0000256" key="7">
    <source>
        <dbReference type="ARBA" id="ARBA00023288"/>
    </source>
</evidence>
<keyword evidence="5 10" id="KW-0472">Membrane</keyword>
<evidence type="ECO:0000256" key="3">
    <source>
        <dbReference type="ARBA" id="ARBA00022692"/>
    </source>
</evidence>
<name>W2RSS7_CYPE1</name>
<dbReference type="PANTHER" id="PTHR22883:SF480">
    <property type="entry name" value="PALMITOYLTRANSFERASE SWF1"/>
    <property type="match status" value="1"/>
</dbReference>
<dbReference type="OrthoDB" id="9909019at2759"/>
<keyword evidence="13" id="KW-1185">Reference proteome</keyword>
<dbReference type="VEuPathDB" id="FungiDB:HMPREF1541_05723"/>
<dbReference type="GO" id="GO:0005783">
    <property type="term" value="C:endoplasmic reticulum"/>
    <property type="evidence" value="ECO:0007669"/>
    <property type="project" value="TreeGrafter"/>
</dbReference>
<proteinExistence type="inferred from homology"/>
<evidence type="ECO:0000313" key="12">
    <source>
        <dbReference type="EMBL" id="ETN39497.1"/>
    </source>
</evidence>
<evidence type="ECO:0000256" key="5">
    <source>
        <dbReference type="ARBA" id="ARBA00023136"/>
    </source>
</evidence>
<feature type="transmembrane region" description="Helical" evidence="10">
    <location>
        <begin position="6"/>
        <end position="28"/>
    </location>
</feature>
<evidence type="ECO:0000256" key="2">
    <source>
        <dbReference type="ARBA" id="ARBA00022679"/>
    </source>
</evidence>
<evidence type="ECO:0000256" key="1">
    <source>
        <dbReference type="ARBA" id="ARBA00004141"/>
    </source>
</evidence>
<dbReference type="EMBL" id="KB822721">
    <property type="protein sequence ID" value="ETN39497.1"/>
    <property type="molecule type" value="Genomic_DNA"/>
</dbReference>
<dbReference type="InParanoid" id="W2RSS7"/>
<evidence type="ECO:0000256" key="8">
    <source>
        <dbReference type="ARBA" id="ARBA00023315"/>
    </source>
</evidence>
<keyword evidence="8 10" id="KW-0012">Acyltransferase</keyword>
<dbReference type="PANTHER" id="PTHR22883">
    <property type="entry name" value="ZINC FINGER DHHC DOMAIN CONTAINING PROTEIN"/>
    <property type="match status" value="1"/>
</dbReference>
<reference evidence="12 13" key="1">
    <citation type="submission" date="2013-03" db="EMBL/GenBank/DDBJ databases">
        <title>The Genome Sequence of Phialophora europaea CBS 101466.</title>
        <authorList>
            <consortium name="The Broad Institute Genomics Platform"/>
            <person name="Cuomo C."/>
            <person name="de Hoog S."/>
            <person name="Gorbushina A."/>
            <person name="Walker B."/>
            <person name="Young S.K."/>
            <person name="Zeng Q."/>
            <person name="Gargeya S."/>
            <person name="Fitzgerald M."/>
            <person name="Haas B."/>
            <person name="Abouelleil A."/>
            <person name="Allen A.W."/>
            <person name="Alvarado L."/>
            <person name="Arachchi H.M."/>
            <person name="Berlin A.M."/>
            <person name="Chapman S.B."/>
            <person name="Gainer-Dewar J."/>
            <person name="Goldberg J."/>
            <person name="Griggs A."/>
            <person name="Gujja S."/>
            <person name="Hansen M."/>
            <person name="Howarth C."/>
            <person name="Imamovic A."/>
            <person name="Ireland A."/>
            <person name="Larimer J."/>
            <person name="McCowan C."/>
            <person name="Murphy C."/>
            <person name="Pearson M."/>
            <person name="Poon T.W."/>
            <person name="Priest M."/>
            <person name="Roberts A."/>
            <person name="Saif S."/>
            <person name="Shea T."/>
            <person name="Sisk P."/>
            <person name="Sykes S."/>
            <person name="Wortman J."/>
            <person name="Nusbaum C."/>
            <person name="Birren B."/>
        </authorList>
    </citation>
    <scope>NUCLEOTIDE SEQUENCE [LARGE SCALE GENOMIC DNA]</scope>
    <source>
        <strain evidence="12 13">CBS 101466</strain>
    </source>
</reference>
<accession>W2RSS7</accession>
<gene>
    <name evidence="12" type="ORF">HMPREF1541_05723</name>
</gene>
<comment type="similarity">
    <text evidence="10">Belongs to the DHHC palmitoyltransferase family.</text>
</comment>
<feature type="transmembrane region" description="Helical" evidence="10">
    <location>
        <begin position="78"/>
        <end position="97"/>
    </location>
</feature>
<dbReference type="RefSeq" id="XP_008718282.1">
    <property type="nucleotide sequence ID" value="XM_008720060.1"/>
</dbReference>
<comment type="catalytic activity">
    <reaction evidence="9 10">
        <text>L-cysteinyl-[protein] + hexadecanoyl-CoA = S-hexadecanoyl-L-cysteinyl-[protein] + CoA</text>
        <dbReference type="Rhea" id="RHEA:36683"/>
        <dbReference type="Rhea" id="RHEA-COMP:10131"/>
        <dbReference type="Rhea" id="RHEA-COMP:11032"/>
        <dbReference type="ChEBI" id="CHEBI:29950"/>
        <dbReference type="ChEBI" id="CHEBI:57287"/>
        <dbReference type="ChEBI" id="CHEBI:57379"/>
        <dbReference type="ChEBI" id="CHEBI:74151"/>
        <dbReference type="EC" id="2.3.1.225"/>
    </reaction>
</comment>
<keyword evidence="7" id="KW-0449">Lipoprotein</keyword>
<keyword evidence="3 10" id="KW-0812">Transmembrane</keyword>
<evidence type="ECO:0000256" key="10">
    <source>
        <dbReference type="RuleBase" id="RU079119"/>
    </source>
</evidence>
<keyword evidence="4 10" id="KW-1133">Transmembrane helix</keyword>
<protein>
    <recommendedName>
        <fullName evidence="10">Palmitoyltransferase</fullName>
        <ecNumber evidence="10">2.3.1.225</ecNumber>
    </recommendedName>
</protein>
<dbReference type="HOGENOM" id="CLU_042181_2_1_1"/>
<dbReference type="EC" id="2.3.1.225" evidence="10"/>
<evidence type="ECO:0000256" key="6">
    <source>
        <dbReference type="ARBA" id="ARBA00023139"/>
    </source>
</evidence>
<keyword evidence="6" id="KW-0564">Palmitate</keyword>
<dbReference type="Pfam" id="PF01529">
    <property type="entry name" value="DHHC"/>
    <property type="match status" value="1"/>
</dbReference>
<evidence type="ECO:0000256" key="9">
    <source>
        <dbReference type="ARBA" id="ARBA00048048"/>
    </source>
</evidence>
<dbReference type="GO" id="GO:0019706">
    <property type="term" value="F:protein-cysteine S-palmitoyltransferase activity"/>
    <property type="evidence" value="ECO:0007669"/>
    <property type="project" value="UniProtKB-EC"/>
</dbReference>
<comment type="subcellular location">
    <subcellularLocation>
        <location evidence="1">Membrane</location>
        <topology evidence="1">Multi-pass membrane protein</topology>
    </subcellularLocation>
</comment>
<feature type="transmembrane region" description="Helical" evidence="10">
    <location>
        <begin position="223"/>
        <end position="245"/>
    </location>
</feature>
<dbReference type="GO" id="GO:0016020">
    <property type="term" value="C:membrane"/>
    <property type="evidence" value="ECO:0007669"/>
    <property type="project" value="UniProtKB-SubCell"/>
</dbReference>
<dbReference type="GO" id="GO:0005794">
    <property type="term" value="C:Golgi apparatus"/>
    <property type="evidence" value="ECO:0007669"/>
    <property type="project" value="TreeGrafter"/>
</dbReference>
<evidence type="ECO:0000259" key="11">
    <source>
        <dbReference type="Pfam" id="PF01529"/>
    </source>
</evidence>
<dbReference type="eggNOG" id="KOG1312">
    <property type="taxonomic scope" value="Eukaryota"/>
</dbReference>
<evidence type="ECO:0000256" key="4">
    <source>
        <dbReference type="ARBA" id="ARBA00022989"/>
    </source>
</evidence>
<dbReference type="PROSITE" id="PS50216">
    <property type="entry name" value="DHHC"/>
    <property type="match status" value="1"/>
</dbReference>